<sequence>MDIGIGLPNTLRGPGAALPEWARRAEERGFAALATIDRIVYPNYDSLTALAVAAGATSRIRLLTDILLAPAYPPVWLAKASASLDAMSGGRLTLGLGVGGRPDDYAAMDRRYERRGRLMDETLDLLHRSWAGESVTGDAHPVGPAPAAGNRIPILIGGTSDAAVDRTVKYAEGWTAGGGSPDQVAGMVGTVRRAWRDAGRDGEPRFAAMVYFGLGDDEASRSALTHYYSFLGDQVAGAVAGSAVRSVEAVRESVRRFAEVGVTELLFYPSIAAVDQVDRLADAVF</sequence>
<evidence type="ECO:0000256" key="4">
    <source>
        <dbReference type="ARBA" id="ARBA00023033"/>
    </source>
</evidence>
<dbReference type="EC" id="1.-.-.-" evidence="6"/>
<evidence type="ECO:0000256" key="1">
    <source>
        <dbReference type="ARBA" id="ARBA00022630"/>
    </source>
</evidence>
<dbReference type="Proteomes" id="UP001595868">
    <property type="component" value="Unassembled WGS sequence"/>
</dbReference>
<dbReference type="EMBL" id="JBHSBN010000023">
    <property type="protein sequence ID" value="MFC4109392.1"/>
    <property type="molecule type" value="Genomic_DNA"/>
</dbReference>
<dbReference type="Gene3D" id="3.20.20.30">
    <property type="entry name" value="Luciferase-like domain"/>
    <property type="match status" value="1"/>
</dbReference>
<comment type="caution">
    <text evidence="6">The sequence shown here is derived from an EMBL/GenBank/DDBJ whole genome shotgun (WGS) entry which is preliminary data.</text>
</comment>
<dbReference type="PANTHER" id="PTHR42847:SF4">
    <property type="entry name" value="ALKANESULFONATE MONOOXYGENASE-RELATED"/>
    <property type="match status" value="1"/>
</dbReference>
<dbReference type="InterPro" id="IPR036661">
    <property type="entry name" value="Luciferase-like_sf"/>
</dbReference>
<evidence type="ECO:0000259" key="5">
    <source>
        <dbReference type="Pfam" id="PF00296"/>
    </source>
</evidence>
<keyword evidence="7" id="KW-1185">Reference proteome</keyword>
<evidence type="ECO:0000313" key="6">
    <source>
        <dbReference type="EMBL" id="MFC4109392.1"/>
    </source>
</evidence>
<accession>A0ABV8KTJ5</accession>
<name>A0ABV8KTJ5_9ACTN</name>
<dbReference type="SUPFAM" id="SSF51679">
    <property type="entry name" value="Bacterial luciferase-like"/>
    <property type="match status" value="1"/>
</dbReference>
<feature type="domain" description="Luciferase-like" evidence="5">
    <location>
        <begin position="15"/>
        <end position="228"/>
    </location>
</feature>
<keyword evidence="3 6" id="KW-0560">Oxidoreductase</keyword>
<keyword evidence="4" id="KW-0503">Monooxygenase</keyword>
<proteinExistence type="predicted"/>
<organism evidence="6 7">
    <name type="scientific">Micromonospora zhanjiangensis</name>
    <dbReference type="NCBI Taxonomy" id="1522057"/>
    <lineage>
        <taxon>Bacteria</taxon>
        <taxon>Bacillati</taxon>
        <taxon>Actinomycetota</taxon>
        <taxon>Actinomycetes</taxon>
        <taxon>Micromonosporales</taxon>
        <taxon>Micromonosporaceae</taxon>
        <taxon>Micromonospora</taxon>
    </lineage>
</organism>
<keyword evidence="2" id="KW-0288">FMN</keyword>
<dbReference type="GO" id="GO:0016491">
    <property type="term" value="F:oxidoreductase activity"/>
    <property type="evidence" value="ECO:0007669"/>
    <property type="project" value="UniProtKB-KW"/>
</dbReference>
<evidence type="ECO:0000313" key="7">
    <source>
        <dbReference type="Proteomes" id="UP001595868"/>
    </source>
</evidence>
<dbReference type="Pfam" id="PF00296">
    <property type="entry name" value="Bac_luciferase"/>
    <property type="match status" value="1"/>
</dbReference>
<gene>
    <name evidence="6" type="ORF">ACFOX0_26110</name>
</gene>
<protein>
    <submittedName>
        <fullName evidence="6">LLM class flavin-dependent oxidoreductase</fullName>
        <ecNumber evidence="6">1.-.-.-</ecNumber>
    </submittedName>
</protein>
<dbReference type="RefSeq" id="WP_377550689.1">
    <property type="nucleotide sequence ID" value="NZ_JBHSBN010000023.1"/>
</dbReference>
<dbReference type="PANTHER" id="PTHR42847">
    <property type="entry name" value="ALKANESULFONATE MONOOXYGENASE"/>
    <property type="match status" value="1"/>
</dbReference>
<reference evidence="7" key="1">
    <citation type="journal article" date="2019" name="Int. J. Syst. Evol. Microbiol.">
        <title>The Global Catalogue of Microorganisms (GCM) 10K type strain sequencing project: providing services to taxonomists for standard genome sequencing and annotation.</title>
        <authorList>
            <consortium name="The Broad Institute Genomics Platform"/>
            <consortium name="The Broad Institute Genome Sequencing Center for Infectious Disease"/>
            <person name="Wu L."/>
            <person name="Ma J."/>
        </authorList>
    </citation>
    <scope>NUCLEOTIDE SEQUENCE [LARGE SCALE GENOMIC DNA]</scope>
    <source>
        <strain evidence="7">2902at01</strain>
    </source>
</reference>
<dbReference type="InterPro" id="IPR050172">
    <property type="entry name" value="SsuD_RutA_monooxygenase"/>
</dbReference>
<dbReference type="InterPro" id="IPR011251">
    <property type="entry name" value="Luciferase-like_dom"/>
</dbReference>
<keyword evidence="1" id="KW-0285">Flavoprotein</keyword>
<evidence type="ECO:0000256" key="2">
    <source>
        <dbReference type="ARBA" id="ARBA00022643"/>
    </source>
</evidence>
<evidence type="ECO:0000256" key="3">
    <source>
        <dbReference type="ARBA" id="ARBA00023002"/>
    </source>
</evidence>